<keyword evidence="2" id="KW-1185">Reference proteome</keyword>
<reference evidence="1" key="1">
    <citation type="submission" date="2022-12" db="EMBL/GenBank/DDBJ databases">
        <title>Genome Sequence of Lasiodiplodia mahajangana.</title>
        <authorList>
            <person name="Buettner E."/>
        </authorList>
    </citation>
    <scope>NUCLEOTIDE SEQUENCE</scope>
    <source>
        <strain evidence="1">VT137</strain>
    </source>
</reference>
<proteinExistence type="predicted"/>
<protein>
    <submittedName>
        <fullName evidence="1">Uncharacterized protein</fullName>
    </submittedName>
</protein>
<dbReference type="EMBL" id="JAPUUL010000831">
    <property type="protein sequence ID" value="KAJ8129202.1"/>
    <property type="molecule type" value="Genomic_DNA"/>
</dbReference>
<sequence>MDTQYNYDLFQQIYCLSFMAGFVGWKGSEETLQNALKQTLEETLPHLTGNWAVSWGPRVYKVYYPDSESTPPDNTWFAAVDDIQKICVVAIAGTNIISLQDLYQDFDVLEVVDFDAWVSQWTAEDIPEPEDAFPIFDQPSTRAYCAKGTCSGVRNILNNTETRYGDSIRIGQYLRSLDPTYTIVVTGHSLGGALAPIAALGLVKAKLLGNHQSVKVVPSAGVSPGNELLAASYSERFPVETLGGKGYQVFNADYYNIYDIVPQAWSPDRNDDRNLHRILDEILHLSDDLRPLFDCIMRKVIGVSQLSQIKYSPLPGEPFDGPEPPSLIETPLEIIRVIIQEHLDAYRDEIGITEFLDRFQKSFLVRIGAQGPSVT</sequence>
<organism evidence="1 2">
    <name type="scientific">Lasiodiplodia mahajangana</name>
    <dbReference type="NCBI Taxonomy" id="1108764"/>
    <lineage>
        <taxon>Eukaryota</taxon>
        <taxon>Fungi</taxon>
        <taxon>Dikarya</taxon>
        <taxon>Ascomycota</taxon>
        <taxon>Pezizomycotina</taxon>
        <taxon>Dothideomycetes</taxon>
        <taxon>Dothideomycetes incertae sedis</taxon>
        <taxon>Botryosphaeriales</taxon>
        <taxon>Botryosphaeriaceae</taxon>
        <taxon>Lasiodiplodia</taxon>
    </lineage>
</organism>
<evidence type="ECO:0000313" key="2">
    <source>
        <dbReference type="Proteomes" id="UP001153332"/>
    </source>
</evidence>
<evidence type="ECO:0000313" key="1">
    <source>
        <dbReference type="EMBL" id="KAJ8129202.1"/>
    </source>
</evidence>
<dbReference type="Proteomes" id="UP001153332">
    <property type="component" value="Unassembled WGS sequence"/>
</dbReference>
<accession>A0ACC2JNY3</accession>
<comment type="caution">
    <text evidence="1">The sequence shown here is derived from an EMBL/GenBank/DDBJ whole genome shotgun (WGS) entry which is preliminary data.</text>
</comment>
<name>A0ACC2JNY3_9PEZI</name>
<gene>
    <name evidence="1" type="ORF">O1611_g4430</name>
</gene>